<keyword evidence="2" id="KW-0378">Hydrolase</keyword>
<dbReference type="CDD" id="cd00586">
    <property type="entry name" value="4HBT"/>
    <property type="match status" value="1"/>
</dbReference>
<evidence type="ECO:0000313" key="3">
    <source>
        <dbReference type="EMBL" id="MBQ0923551.1"/>
    </source>
</evidence>
<keyword evidence="4" id="KW-1185">Reference proteome</keyword>
<dbReference type="RefSeq" id="WP_210968993.1">
    <property type="nucleotide sequence ID" value="NZ_JAGPXE010000002.1"/>
</dbReference>
<protein>
    <submittedName>
        <fullName evidence="3">Acyl-CoA thioesterase</fullName>
    </submittedName>
</protein>
<name>A0ABS5DB83_9PSEU</name>
<evidence type="ECO:0000256" key="1">
    <source>
        <dbReference type="ARBA" id="ARBA00005953"/>
    </source>
</evidence>
<dbReference type="PIRSF" id="PIRSF003230">
    <property type="entry name" value="YbgC"/>
    <property type="match status" value="1"/>
</dbReference>
<dbReference type="Proteomes" id="UP000674084">
    <property type="component" value="Unassembled WGS sequence"/>
</dbReference>
<comment type="similarity">
    <text evidence="1">Belongs to the 4-hydroxybenzoyl-CoA thioesterase family.</text>
</comment>
<dbReference type="InterPro" id="IPR029069">
    <property type="entry name" value="HotDog_dom_sf"/>
</dbReference>
<accession>A0ABS5DB83</accession>
<dbReference type="Gene3D" id="3.10.129.10">
    <property type="entry name" value="Hotdog Thioesterase"/>
    <property type="match status" value="1"/>
</dbReference>
<dbReference type="InterPro" id="IPR050563">
    <property type="entry name" value="4-hydroxybenzoyl-CoA_TE"/>
</dbReference>
<dbReference type="PANTHER" id="PTHR31793">
    <property type="entry name" value="4-HYDROXYBENZOYL-COA THIOESTERASE FAMILY MEMBER"/>
    <property type="match status" value="1"/>
</dbReference>
<dbReference type="PANTHER" id="PTHR31793:SF27">
    <property type="entry name" value="NOVEL THIOESTERASE SUPERFAMILY DOMAIN AND SAPOSIN A-TYPE DOMAIN CONTAINING PROTEIN (0610012H03RIK)"/>
    <property type="match status" value="1"/>
</dbReference>
<dbReference type="InterPro" id="IPR006684">
    <property type="entry name" value="YbgC/YbaW"/>
</dbReference>
<organism evidence="3 4">
    <name type="scientific">Saccharopolyspora endophytica</name>
    <dbReference type="NCBI Taxonomy" id="543886"/>
    <lineage>
        <taxon>Bacteria</taxon>
        <taxon>Bacillati</taxon>
        <taxon>Actinomycetota</taxon>
        <taxon>Actinomycetes</taxon>
        <taxon>Pseudonocardiales</taxon>
        <taxon>Pseudonocardiaceae</taxon>
        <taxon>Saccharopolyspora</taxon>
    </lineage>
</organism>
<dbReference type="EMBL" id="JAGPXE010000002">
    <property type="protein sequence ID" value="MBQ0923551.1"/>
    <property type="molecule type" value="Genomic_DNA"/>
</dbReference>
<dbReference type="Pfam" id="PF13279">
    <property type="entry name" value="4HBT_2"/>
    <property type="match status" value="1"/>
</dbReference>
<evidence type="ECO:0000256" key="2">
    <source>
        <dbReference type="ARBA" id="ARBA00022801"/>
    </source>
</evidence>
<dbReference type="NCBIfam" id="TIGR00051">
    <property type="entry name" value="YbgC/FadM family acyl-CoA thioesterase"/>
    <property type="match status" value="1"/>
</dbReference>
<proteinExistence type="inferred from homology"/>
<gene>
    <name evidence="3" type="ORF">KBO27_06325</name>
</gene>
<sequence length="135" mass="15099">MSFTHVHRVRYHETDAQSYLFNSRYLEIADVATTEFFRHLGWSYPELNAAGADPSVVSAQLEFHAPAFFDDVIGFEVECAHIGRSSFTLRHSVSRDETDLATISIVYVNVTTHDGKSRSLPETVATALANYAART</sequence>
<dbReference type="SUPFAM" id="SSF54637">
    <property type="entry name" value="Thioesterase/thiol ester dehydrase-isomerase"/>
    <property type="match status" value="1"/>
</dbReference>
<reference evidence="3 4" key="1">
    <citation type="submission" date="2021-04" db="EMBL/GenBank/DDBJ databases">
        <title>Whole-genome sequencing of Saccharopolyspora endophytica KCTC 19397.</title>
        <authorList>
            <person name="Ay H."/>
            <person name="Saygin H."/>
            <person name="Sahin N."/>
        </authorList>
    </citation>
    <scope>NUCLEOTIDE SEQUENCE [LARGE SCALE GENOMIC DNA]</scope>
    <source>
        <strain evidence="3 4">KCTC 19397</strain>
    </source>
</reference>
<evidence type="ECO:0000313" key="4">
    <source>
        <dbReference type="Proteomes" id="UP000674084"/>
    </source>
</evidence>
<comment type="caution">
    <text evidence="3">The sequence shown here is derived from an EMBL/GenBank/DDBJ whole genome shotgun (WGS) entry which is preliminary data.</text>
</comment>